<organism evidence="1 2">
    <name type="scientific">Neorhizobium alkalisoli</name>
    <dbReference type="NCBI Taxonomy" id="528178"/>
    <lineage>
        <taxon>Bacteria</taxon>
        <taxon>Pseudomonadati</taxon>
        <taxon>Pseudomonadota</taxon>
        <taxon>Alphaproteobacteria</taxon>
        <taxon>Hyphomicrobiales</taxon>
        <taxon>Rhizobiaceae</taxon>
        <taxon>Rhizobium/Agrobacterium group</taxon>
        <taxon>Neorhizobium</taxon>
    </lineage>
</organism>
<keyword evidence="2" id="KW-1185">Reference proteome</keyword>
<gene>
    <name evidence="1" type="ORF">FHW37_105139</name>
</gene>
<name>A0A561QNU5_9HYPH</name>
<dbReference type="OrthoDB" id="8905727at2"/>
<reference evidence="1 2" key="1">
    <citation type="submission" date="2019-06" db="EMBL/GenBank/DDBJ databases">
        <title>Sorghum-associated microbial communities from plants grown in Nebraska, USA.</title>
        <authorList>
            <person name="Schachtman D."/>
        </authorList>
    </citation>
    <scope>NUCLEOTIDE SEQUENCE [LARGE SCALE GENOMIC DNA]</scope>
    <source>
        <strain evidence="1 2">1225</strain>
    </source>
</reference>
<protein>
    <submittedName>
        <fullName evidence="1">Uncharacterized protein</fullName>
    </submittedName>
</protein>
<sequence length="130" mass="14899">MKLDTENFPLVWLREHEDEHDHNDEKEIAAFEALLHQSRPFAIIVEKPPQFLPKDRLYPEEKVKRAKLFKSHRADLSRLCVGFIVIMRETPLSLPVRKAVEGLTAAMGVPLNFAADAMTAEAIARERLQV</sequence>
<dbReference type="Proteomes" id="UP000320653">
    <property type="component" value="Unassembled WGS sequence"/>
</dbReference>
<evidence type="ECO:0000313" key="1">
    <source>
        <dbReference type="EMBL" id="TWF52040.1"/>
    </source>
</evidence>
<dbReference type="RefSeq" id="WP_145639585.1">
    <property type="nucleotide sequence ID" value="NZ_VIWP01000005.1"/>
</dbReference>
<comment type="caution">
    <text evidence="1">The sequence shown here is derived from an EMBL/GenBank/DDBJ whole genome shotgun (WGS) entry which is preliminary data.</text>
</comment>
<accession>A0A561QNU5</accession>
<evidence type="ECO:0000313" key="2">
    <source>
        <dbReference type="Proteomes" id="UP000320653"/>
    </source>
</evidence>
<proteinExistence type="predicted"/>
<dbReference type="AlphaFoldDB" id="A0A561QNU5"/>
<dbReference type="EMBL" id="VIWP01000005">
    <property type="protein sequence ID" value="TWF52040.1"/>
    <property type="molecule type" value="Genomic_DNA"/>
</dbReference>